<proteinExistence type="predicted"/>
<dbReference type="Proteomes" id="UP000018144">
    <property type="component" value="Unassembled WGS sequence"/>
</dbReference>
<feature type="compositionally biased region" description="Acidic residues" evidence="1">
    <location>
        <begin position="188"/>
        <end position="197"/>
    </location>
</feature>
<accession>U4L5W7</accession>
<name>U4L5W7_PYROM</name>
<feature type="compositionally biased region" description="Polar residues" evidence="1">
    <location>
        <begin position="177"/>
        <end position="186"/>
    </location>
</feature>
<evidence type="ECO:0000256" key="1">
    <source>
        <dbReference type="SAM" id="MobiDB-lite"/>
    </source>
</evidence>
<gene>
    <name evidence="2" type="ORF">PCON_11800</name>
</gene>
<sequence>MTLQHYRRSQLDHSSADSLSYFLQSQSADTSFLAQQAALHKVRQRQGKESFFRLSYKERRQWRADTEMRIQEETRKFEAWKLQMKRDRNEMVKTWEMLDGMMENWLKRLKAEGVCMRVWLEVKDGNCARDNKGGDDRADAASRRKDIEDRERILERTRIMLEKCEDLRKRGLVTPRAPTTNSSGYETSDADWTDNTY</sequence>
<dbReference type="EMBL" id="HF935682">
    <property type="protein sequence ID" value="CCX12206.1"/>
    <property type="molecule type" value="Genomic_DNA"/>
</dbReference>
<evidence type="ECO:0000313" key="3">
    <source>
        <dbReference type="Proteomes" id="UP000018144"/>
    </source>
</evidence>
<evidence type="ECO:0000313" key="2">
    <source>
        <dbReference type="EMBL" id="CCX12206.1"/>
    </source>
</evidence>
<protein>
    <submittedName>
        <fullName evidence="2">Uncharacterized protein</fullName>
    </submittedName>
</protein>
<feature type="region of interest" description="Disordered" evidence="1">
    <location>
        <begin position="172"/>
        <end position="197"/>
    </location>
</feature>
<reference evidence="2 3" key="1">
    <citation type="journal article" date="2013" name="PLoS Genet.">
        <title>The genome and development-dependent transcriptomes of Pyronema confluens: a window into fungal evolution.</title>
        <authorList>
            <person name="Traeger S."/>
            <person name="Altegoer F."/>
            <person name="Freitag M."/>
            <person name="Gabaldon T."/>
            <person name="Kempken F."/>
            <person name="Kumar A."/>
            <person name="Marcet-Houben M."/>
            <person name="Poggeler S."/>
            <person name="Stajich J.E."/>
            <person name="Nowrousian M."/>
        </authorList>
    </citation>
    <scope>NUCLEOTIDE SEQUENCE [LARGE SCALE GENOMIC DNA]</scope>
    <source>
        <strain evidence="3">CBS 100304</strain>
        <tissue evidence="2">Vegetative mycelium</tissue>
    </source>
</reference>
<organism evidence="2 3">
    <name type="scientific">Pyronema omphalodes (strain CBS 100304)</name>
    <name type="common">Pyronema confluens</name>
    <dbReference type="NCBI Taxonomy" id="1076935"/>
    <lineage>
        <taxon>Eukaryota</taxon>
        <taxon>Fungi</taxon>
        <taxon>Dikarya</taxon>
        <taxon>Ascomycota</taxon>
        <taxon>Pezizomycotina</taxon>
        <taxon>Pezizomycetes</taxon>
        <taxon>Pezizales</taxon>
        <taxon>Pyronemataceae</taxon>
        <taxon>Pyronema</taxon>
    </lineage>
</organism>
<keyword evidence="3" id="KW-1185">Reference proteome</keyword>
<dbReference type="AlphaFoldDB" id="U4L5W7"/>